<evidence type="ECO:0000256" key="10">
    <source>
        <dbReference type="SAM" id="Coils"/>
    </source>
</evidence>
<feature type="compositionally biased region" description="Low complexity" evidence="11">
    <location>
        <begin position="147"/>
        <end position="168"/>
    </location>
</feature>
<reference evidence="14" key="1">
    <citation type="journal article" date="2007" name="Science">
        <title>Evolutionary and biomedical insights from the rhesus macaque genome.</title>
        <authorList>
            <person name="Gibbs R.A."/>
            <person name="Rogers J."/>
            <person name="Katze M.G."/>
            <person name="Bumgarner R."/>
            <person name="Weinstock G.M."/>
            <person name="Mardis E.R."/>
            <person name="Remington K.A."/>
            <person name="Strausberg R.L."/>
            <person name="Venter J.C."/>
            <person name="Wilson R.K."/>
            <person name="Batzer M.A."/>
            <person name="Bustamante C.D."/>
            <person name="Eichler E.E."/>
            <person name="Hahn M.W."/>
            <person name="Hardison R.C."/>
            <person name="Makova K.D."/>
            <person name="Miller W."/>
            <person name="Milosavljevic A."/>
            <person name="Palermo R.E."/>
            <person name="Siepel A."/>
            <person name="Sikela J.M."/>
            <person name="Attaway T."/>
            <person name="Bell S."/>
            <person name="Bernard K.E."/>
            <person name="Buhay C.J."/>
            <person name="Chandrabose M.N."/>
            <person name="Dao M."/>
            <person name="Davis C."/>
            <person name="Delehaunty K.D."/>
            <person name="Ding Y."/>
            <person name="Dinh H.H."/>
            <person name="Dugan-Rocha S."/>
            <person name="Fulton L.A."/>
            <person name="Gabisi R.A."/>
            <person name="Garner T.T."/>
            <person name="Godfrey J."/>
            <person name="Hawes A.C."/>
            <person name="Hernandez J."/>
            <person name="Hines S."/>
            <person name="Holder M."/>
            <person name="Hume J."/>
            <person name="Jhangiani S.N."/>
            <person name="Joshi V."/>
            <person name="Khan Z.M."/>
            <person name="Kirkness E.F."/>
            <person name="Cree A."/>
            <person name="Fowler R.G."/>
            <person name="Lee S."/>
            <person name="Lewis L.R."/>
            <person name="Li Z."/>
            <person name="Liu Y.-S."/>
            <person name="Moore S.M."/>
            <person name="Muzny D."/>
            <person name="Nazareth L.V."/>
            <person name="Ngo D.N."/>
            <person name="Okwuonu G.O."/>
            <person name="Pai G."/>
            <person name="Parker D."/>
            <person name="Paul H.A."/>
            <person name="Pfannkoch C."/>
            <person name="Pohl C.S."/>
            <person name="Rogers Y.-H.C."/>
            <person name="Ruiz S.J."/>
            <person name="Sabo A."/>
            <person name="Santibanez J."/>
            <person name="Schneider B.W."/>
            <person name="Smith S.M."/>
            <person name="Sodergren E."/>
            <person name="Svatek A.F."/>
            <person name="Utterback T.R."/>
            <person name="Vattathil S."/>
            <person name="Warren W."/>
            <person name="White C.S."/>
            <person name="Chinwalla A.T."/>
            <person name="Feng Y."/>
            <person name="Halpern A.L."/>
            <person name="Hillier L.W."/>
            <person name="Huang X."/>
            <person name="Minx P."/>
            <person name="Nelson J.O."/>
            <person name="Pepin K.H."/>
            <person name="Qin X."/>
            <person name="Sutton G.G."/>
            <person name="Venter E."/>
            <person name="Walenz B.P."/>
            <person name="Wallis J.W."/>
            <person name="Worley K.C."/>
            <person name="Yang S.-P."/>
            <person name="Jones S.M."/>
            <person name="Marra M.A."/>
            <person name="Rocchi M."/>
            <person name="Schein J.E."/>
            <person name="Baertsch R."/>
            <person name="Clarke L."/>
            <person name="Csuros M."/>
            <person name="Glasscock J."/>
            <person name="Harris R.A."/>
            <person name="Havlak P."/>
            <person name="Jackson A.R."/>
            <person name="Jiang H."/>
            <person name="Liu Y."/>
            <person name="Messina D.N."/>
            <person name="Shen Y."/>
            <person name="Song H.X.-Z."/>
            <person name="Wylie T."/>
            <person name="Zhang L."/>
            <person name="Birney E."/>
            <person name="Han K."/>
            <person name="Konkel M.K."/>
            <person name="Lee J."/>
            <person name="Smit A.F.A."/>
            <person name="Ullmer B."/>
            <person name="Wang H."/>
            <person name="Xing J."/>
            <person name="Burhans R."/>
            <person name="Cheng Z."/>
            <person name="Karro J.E."/>
            <person name="Ma J."/>
            <person name="Raney B."/>
            <person name="She X."/>
            <person name="Cox M.J."/>
            <person name="Demuth J.P."/>
            <person name="Dumas L.J."/>
            <person name="Han S.-G."/>
            <person name="Hopkins J."/>
            <person name="Karimpour-Fard A."/>
            <person name="Kim Y.H."/>
            <person name="Pollack J.R."/>
            <person name="Vinar T."/>
            <person name="Addo-Quaye C."/>
            <person name="Degenhardt J."/>
            <person name="Denby A."/>
            <person name="Hubisz M.J."/>
            <person name="Indap A."/>
            <person name="Kosiol C."/>
            <person name="Lahn B.T."/>
            <person name="Lawson H.A."/>
            <person name="Marklein A."/>
            <person name="Nielsen R."/>
            <person name="Vallender E.J."/>
            <person name="Clark A.G."/>
            <person name="Ferguson B."/>
            <person name="Hernandez R.D."/>
            <person name="Hirani K."/>
            <person name="Kehrer-Sawatzki H."/>
            <person name="Kolb J."/>
            <person name="Patil S."/>
            <person name="Pu L.-L."/>
            <person name="Ren Y."/>
            <person name="Smith D.G."/>
            <person name="Wheeler D.A."/>
            <person name="Schenck I."/>
            <person name="Ball E.V."/>
            <person name="Chen R."/>
            <person name="Cooper D.N."/>
            <person name="Giardine B."/>
            <person name="Hsu F."/>
            <person name="Kent W.J."/>
            <person name="Lesk A."/>
            <person name="Nelson D.L."/>
            <person name="O'brien W.E."/>
            <person name="Pruefer K."/>
            <person name="Stenson P.D."/>
            <person name="Wallace J.C."/>
            <person name="Ke H."/>
            <person name="Liu X.-M."/>
            <person name="Wang P."/>
            <person name="Xiang A.P."/>
            <person name="Yang F."/>
            <person name="Barber G.P."/>
            <person name="Haussler D."/>
            <person name="Karolchik D."/>
            <person name="Kern A.D."/>
            <person name="Kuhn R.M."/>
            <person name="Smith K.E."/>
            <person name="Zwieg A.S."/>
        </authorList>
    </citation>
    <scope>NUCLEOTIDE SEQUENCE [LARGE SCALE GENOMIC DNA]</scope>
    <source>
        <strain evidence="14">17573</strain>
    </source>
</reference>
<feature type="coiled-coil region" evidence="10">
    <location>
        <begin position="224"/>
        <end position="272"/>
    </location>
</feature>
<evidence type="ECO:0000256" key="5">
    <source>
        <dbReference type="ARBA" id="ARBA00023034"/>
    </source>
</evidence>
<feature type="region of interest" description="Disordered" evidence="11">
    <location>
        <begin position="93"/>
        <end position="223"/>
    </location>
</feature>
<evidence type="ECO:0000256" key="9">
    <source>
        <dbReference type="ARBA" id="ARBA00032404"/>
    </source>
</evidence>
<reference evidence="13" key="3">
    <citation type="submission" date="2025-08" db="UniProtKB">
        <authorList>
            <consortium name="Ensembl"/>
        </authorList>
    </citation>
    <scope>IDENTIFICATION</scope>
    <source>
        <strain evidence="13">17573</strain>
    </source>
</reference>
<organism evidence="13 14">
    <name type="scientific">Macaca mulatta</name>
    <name type="common">Rhesus macaque</name>
    <dbReference type="NCBI Taxonomy" id="9544"/>
    <lineage>
        <taxon>Eukaryota</taxon>
        <taxon>Metazoa</taxon>
        <taxon>Chordata</taxon>
        <taxon>Craniata</taxon>
        <taxon>Vertebrata</taxon>
        <taxon>Euteleostomi</taxon>
        <taxon>Mammalia</taxon>
        <taxon>Eutheria</taxon>
        <taxon>Euarchontoglires</taxon>
        <taxon>Primates</taxon>
        <taxon>Haplorrhini</taxon>
        <taxon>Catarrhini</taxon>
        <taxon>Cercopithecidae</taxon>
        <taxon>Cercopithecinae</taxon>
        <taxon>Macaca</taxon>
    </lineage>
</organism>
<comment type="subcellular location">
    <subcellularLocation>
        <location evidence="1">Golgi apparatus membrane</location>
        <topology evidence="1">Single-pass type IV membrane protein</topology>
    </subcellularLocation>
</comment>
<keyword evidence="5" id="KW-0333">Golgi apparatus</keyword>
<dbReference type="GeneTree" id="ENSGT00390000018470"/>
<dbReference type="GO" id="GO:0000139">
    <property type="term" value="C:Golgi membrane"/>
    <property type="evidence" value="ECO:0007669"/>
    <property type="project" value="UniProtKB-SubCell"/>
</dbReference>
<evidence type="ECO:0000256" key="1">
    <source>
        <dbReference type="ARBA" id="ARBA00004409"/>
    </source>
</evidence>
<protein>
    <recommendedName>
        <fullName evidence="2">Golgin subfamily A member 5</fullName>
    </recommendedName>
    <alternativeName>
        <fullName evidence="9">Golgin-84</fullName>
    </alternativeName>
</protein>
<dbReference type="ExpressionAtlas" id="F6U7A4">
    <property type="expression patterns" value="baseline"/>
</dbReference>
<dbReference type="InterPro" id="IPR019177">
    <property type="entry name" value="Golgin_subfamily_A_member_5"/>
</dbReference>
<dbReference type="GO" id="GO:0007030">
    <property type="term" value="P:Golgi organization"/>
    <property type="evidence" value="ECO:0007669"/>
    <property type="project" value="InterPro"/>
</dbReference>
<reference evidence="13" key="2">
    <citation type="submission" date="2019-01" db="EMBL/GenBank/DDBJ databases">
        <authorList>
            <person name="Graves T."/>
            <person name="Eichler E.E."/>
            <person name="Wilson R.K."/>
        </authorList>
    </citation>
    <scope>NUCLEOTIDE SEQUENCE [LARGE SCALE GENOMIC DNA]</scope>
    <source>
        <strain evidence="13">17573</strain>
    </source>
</reference>
<proteinExistence type="predicted"/>
<name>F6U7A4_MACMU</name>
<dbReference type="Gene3D" id="1.20.5.1700">
    <property type="match status" value="1"/>
</dbReference>
<feature type="coiled-coil region" evidence="10">
    <location>
        <begin position="308"/>
        <end position="512"/>
    </location>
</feature>
<dbReference type="PANTHER" id="PTHR13815">
    <property type="entry name" value="GOLGIN-84"/>
    <property type="match status" value="1"/>
</dbReference>
<keyword evidence="6 10" id="KW-0175">Coiled coil</keyword>
<feature type="compositionally biased region" description="Basic and acidic residues" evidence="11">
    <location>
        <begin position="134"/>
        <end position="146"/>
    </location>
</feature>
<comment type="function">
    <text evidence="8">Involved in maintaining Golgi structure. Stimulates the formation of Golgi stacks and ribbons. Involved in intra-Golgi retrograde transport.</text>
</comment>
<keyword evidence="3 12" id="KW-0812">Transmembrane</keyword>
<dbReference type="PANTHER" id="PTHR13815:SF7">
    <property type="entry name" value="GOLGIN SUBFAMILY A MEMBER 5"/>
    <property type="match status" value="1"/>
</dbReference>
<keyword evidence="7 12" id="KW-0472">Membrane</keyword>
<dbReference type="Ensembl" id="ENSMMUT00000021274.4">
    <property type="protein sequence ID" value="ENSMMUP00000019895.4"/>
    <property type="gene ID" value="ENSMMUG00000015169.4"/>
</dbReference>
<dbReference type="VGNC" id="VGNC:73108">
    <property type="gene designation" value="GOLGA5"/>
</dbReference>
<reference evidence="13" key="4">
    <citation type="submission" date="2025-09" db="UniProtKB">
        <authorList>
            <consortium name="Ensembl"/>
        </authorList>
    </citation>
    <scope>IDENTIFICATION</scope>
    <source>
        <strain evidence="13">17573</strain>
    </source>
</reference>
<accession>F6U7A4</accession>
<dbReference type="AlphaFoldDB" id="F6U7A4"/>
<evidence type="ECO:0000256" key="11">
    <source>
        <dbReference type="SAM" id="MobiDB-lite"/>
    </source>
</evidence>
<evidence type="ECO:0000256" key="8">
    <source>
        <dbReference type="ARBA" id="ARBA00024833"/>
    </source>
</evidence>
<feature type="transmembrane region" description="Helical" evidence="12">
    <location>
        <begin position="628"/>
        <end position="651"/>
    </location>
</feature>
<evidence type="ECO:0000313" key="14">
    <source>
        <dbReference type="Proteomes" id="UP000006718"/>
    </source>
</evidence>
<evidence type="ECO:0000313" key="15">
    <source>
        <dbReference type="VGNC" id="VGNC:73108"/>
    </source>
</evidence>
<dbReference type="Bgee" id="ENSMMUG00000015169">
    <property type="expression patterns" value="Expressed in fibroblast and 20 other cell types or tissues"/>
</dbReference>
<evidence type="ECO:0000256" key="2">
    <source>
        <dbReference type="ARBA" id="ARBA00020370"/>
    </source>
</evidence>
<feature type="compositionally biased region" description="Polar residues" evidence="11">
    <location>
        <begin position="173"/>
        <end position="186"/>
    </location>
</feature>
<evidence type="ECO:0000256" key="6">
    <source>
        <dbReference type="ARBA" id="ARBA00023054"/>
    </source>
</evidence>
<evidence type="ECO:0000256" key="12">
    <source>
        <dbReference type="SAM" id="Phobius"/>
    </source>
</evidence>
<feature type="compositionally biased region" description="Basic and acidic residues" evidence="11">
    <location>
        <begin position="189"/>
        <end position="199"/>
    </location>
</feature>
<dbReference type="SMR" id="F6U7A4"/>
<evidence type="ECO:0000256" key="7">
    <source>
        <dbReference type="ARBA" id="ARBA00023136"/>
    </source>
</evidence>
<evidence type="ECO:0000256" key="4">
    <source>
        <dbReference type="ARBA" id="ARBA00022989"/>
    </source>
</evidence>
<keyword evidence="4 12" id="KW-1133">Transmembrane helix</keyword>
<dbReference type="Pfam" id="PF09787">
    <property type="entry name" value="Golgin_A5"/>
    <property type="match status" value="1"/>
</dbReference>
<evidence type="ECO:0000313" key="13">
    <source>
        <dbReference type="Ensembl" id="ENSMMUP00000019895.4"/>
    </source>
</evidence>
<dbReference type="Proteomes" id="UP000006718">
    <property type="component" value="Chromosome 7"/>
</dbReference>
<gene>
    <name evidence="13 15" type="primary">GOLGA5</name>
</gene>
<sequence>MSWFVDLAGKAEDLLNRVDQGAATALSRKDNTSNIYSKNTDYTEFHQQNTDLTYQTGPKATYISSAADNIRNQKATILAGTANVKVGSRTPVEASHPVENASVPRPSSQFVRRKKSEPDDELLFDFLNSSQKEPTGRVEIKKEKGKTPVFQSSQTSSVSSVNPSITTIKTTEENSFGSQTHEAANNSDSSREDQEESSKENASSDAACPDHTPTPNDDSKSHELSNLRLENQLLRNEVQSLNQEMASLLQRSKQTQEELNRARARVEKWNADHSKSDRMTRELRAQVDDLTEAVAAKDSQLAVLKVRLQEADQLLSTRTEALEALQSEKSRIIQDQSEGNSLQNQALQTLQERLHEADATLKREQESYKQMQSKEKLINSLKEGSGFEGLDSSTANSMELEELRHEKEMQREEIQKLMGQIHQLRSELQDMEAQQVNEAESAREQLQDLHDQIAGQKASKQELETELERLKQEFHYIEEDLYRTKNTLQSRIKDREEEIQKLRNQLTNKTLSNSSQSELENRLHQLTETLIQKQTMLESLSTEKNSLVFQLERLEQQMNSTSGSSSNGSSINMSGIDNGEGTRLRNVPVLFNDTETNLAGMYGKVRKAASSIDQFSIRLGIFLRRYPIARVFVIIYMALLHLWVMIVLLTYTPEMHHDQPYGK</sequence>
<dbReference type="VEuPathDB" id="HostDB:ENSMMUG00000015169"/>
<keyword evidence="14" id="KW-1185">Reference proteome</keyword>
<evidence type="ECO:0000256" key="3">
    <source>
        <dbReference type="ARBA" id="ARBA00022692"/>
    </source>
</evidence>